<reference evidence="1 2" key="1">
    <citation type="submission" date="2023-07" db="EMBL/GenBank/DDBJ databases">
        <authorList>
            <person name="Peeters C."/>
        </authorList>
    </citation>
    <scope>NUCLEOTIDE SEQUENCE [LARGE SCALE GENOMIC DNA]</scope>
    <source>
        <strain evidence="1 2">LMG 19083</strain>
    </source>
</reference>
<evidence type="ECO:0000313" key="2">
    <source>
        <dbReference type="Proteomes" id="UP001189813"/>
    </source>
</evidence>
<organism evidence="1 2">
    <name type="scientific">Ralstonia psammae</name>
    <dbReference type="NCBI Taxonomy" id="3058598"/>
    <lineage>
        <taxon>Bacteria</taxon>
        <taxon>Pseudomonadati</taxon>
        <taxon>Pseudomonadota</taxon>
        <taxon>Betaproteobacteria</taxon>
        <taxon>Burkholderiales</taxon>
        <taxon>Burkholderiaceae</taxon>
        <taxon>Ralstonia</taxon>
    </lineage>
</organism>
<sequence>MLESVYRSDGLWSAARWRRRAAWVYLAHNSKNAADHHVCRCCCCHSSWHSRLPSADAVVTQHSRFTSNQFGIGIVVHSRKSYKPCQSKTSRSDRSCKPLRSQWRLSAVKVDRSALCASDERAASDMSEPWALAYFLAAHRETDTVASMMQMYVQLFCVARARDPNCPSAEPLRRAVAKLAAGTLEHREVEDCLRRLGELRSYLASIPVRELYEILGTAEMKVCIEELHEQAAQRGSVGS</sequence>
<gene>
    <name evidence="1" type="ORF">LMG19083_04928</name>
</gene>
<name>A0ABN9JHH4_9RALS</name>
<proteinExistence type="predicted"/>
<dbReference type="EMBL" id="CATZBU010000027">
    <property type="protein sequence ID" value="CAJ0809417.1"/>
    <property type="molecule type" value="Genomic_DNA"/>
</dbReference>
<keyword evidence="2" id="KW-1185">Reference proteome</keyword>
<accession>A0ABN9JHH4</accession>
<comment type="caution">
    <text evidence="1">The sequence shown here is derived from an EMBL/GenBank/DDBJ whole genome shotgun (WGS) entry which is preliminary data.</text>
</comment>
<evidence type="ECO:0000313" key="1">
    <source>
        <dbReference type="EMBL" id="CAJ0809417.1"/>
    </source>
</evidence>
<dbReference type="Proteomes" id="UP001189813">
    <property type="component" value="Unassembled WGS sequence"/>
</dbReference>
<protein>
    <submittedName>
        <fullName evidence="1">Uncharacterized protein</fullName>
    </submittedName>
</protein>